<evidence type="ECO:0000256" key="1">
    <source>
        <dbReference type="ARBA" id="ARBA00022801"/>
    </source>
</evidence>
<dbReference type="NCBIfam" id="TIGR01076">
    <property type="entry name" value="sortase_fam"/>
    <property type="match status" value="1"/>
</dbReference>
<reference evidence="2 3" key="1">
    <citation type="submission" date="2013-11" db="EMBL/GenBank/DDBJ databases">
        <title>Metagenomic analysis of a methanogenic consortium involved in long chain n-alkane degradation.</title>
        <authorList>
            <person name="Davidova I.A."/>
            <person name="Callaghan A.V."/>
            <person name="Wawrik B."/>
            <person name="Pruitt S."/>
            <person name="Marks C."/>
            <person name="Duncan K.E."/>
            <person name="Suflita J.M."/>
        </authorList>
    </citation>
    <scope>NUCLEOTIDE SEQUENCE [LARGE SCALE GENOMIC DNA]</scope>
    <source>
        <strain evidence="2 3">SPR</strain>
    </source>
</reference>
<name>A0A0D2HLZ2_9BACT</name>
<organism evidence="2 3">
    <name type="scientific">Dethiosulfatarculus sandiegensis</name>
    <dbReference type="NCBI Taxonomy" id="1429043"/>
    <lineage>
        <taxon>Bacteria</taxon>
        <taxon>Pseudomonadati</taxon>
        <taxon>Thermodesulfobacteriota</taxon>
        <taxon>Desulfarculia</taxon>
        <taxon>Desulfarculales</taxon>
        <taxon>Desulfarculaceae</taxon>
        <taxon>Dethiosulfatarculus</taxon>
    </lineage>
</organism>
<dbReference type="CDD" id="cd05830">
    <property type="entry name" value="Sortase_E"/>
    <property type="match status" value="1"/>
</dbReference>
<dbReference type="OrthoDB" id="9790661at2"/>
<dbReference type="SUPFAM" id="SSF63817">
    <property type="entry name" value="Sortase"/>
    <property type="match status" value="1"/>
</dbReference>
<evidence type="ECO:0000313" key="3">
    <source>
        <dbReference type="Proteomes" id="UP000032233"/>
    </source>
</evidence>
<dbReference type="Pfam" id="PF04203">
    <property type="entry name" value="Sortase"/>
    <property type="match status" value="1"/>
</dbReference>
<keyword evidence="3" id="KW-1185">Reference proteome</keyword>
<dbReference type="InterPro" id="IPR005754">
    <property type="entry name" value="Sortase"/>
</dbReference>
<dbReference type="Proteomes" id="UP000032233">
    <property type="component" value="Unassembled WGS sequence"/>
</dbReference>
<dbReference type="InterPro" id="IPR023365">
    <property type="entry name" value="Sortase_dom-sf"/>
</dbReference>
<dbReference type="STRING" id="1429043.X474_23450"/>
<dbReference type="InterPro" id="IPR042003">
    <property type="entry name" value="Sortase_E"/>
</dbReference>
<evidence type="ECO:0000313" key="2">
    <source>
        <dbReference type="EMBL" id="KIX11608.1"/>
    </source>
</evidence>
<dbReference type="GO" id="GO:0016787">
    <property type="term" value="F:hydrolase activity"/>
    <property type="evidence" value="ECO:0007669"/>
    <property type="project" value="UniProtKB-KW"/>
</dbReference>
<dbReference type="Gene3D" id="2.40.260.10">
    <property type="entry name" value="Sortase"/>
    <property type="match status" value="1"/>
</dbReference>
<evidence type="ECO:0008006" key="4">
    <source>
        <dbReference type="Google" id="ProtNLM"/>
    </source>
</evidence>
<proteinExistence type="predicted"/>
<sequence length="223" mass="24273">MRLRDRWIRATGDLLLGVALGLGSYYGLTTLVGSHAQEVLRDEAAAVAPYRAEAPDKVLEPPDGPALDFSGWHEEDEAHWRSLDAGAVFGRIVIPAIGLDTLVVNGVSTADLRKGPGWIDWTDLPGPEGTCGISGHRTTYGAPFARVDELVQGDTIDLYSPYRRYRYSVTGTVIVRPDQIEVVAPTEHPSLTLTACHPPYSARYRIAVQAELVEVRRVSGDAP</sequence>
<keyword evidence="1" id="KW-0378">Hydrolase</keyword>
<dbReference type="AlphaFoldDB" id="A0A0D2HLZ2"/>
<comment type="caution">
    <text evidence="2">The sequence shown here is derived from an EMBL/GenBank/DDBJ whole genome shotgun (WGS) entry which is preliminary data.</text>
</comment>
<dbReference type="EMBL" id="AZAC01000055">
    <property type="protein sequence ID" value="KIX11608.1"/>
    <property type="molecule type" value="Genomic_DNA"/>
</dbReference>
<protein>
    <recommendedName>
        <fullName evidence="4">Sortase</fullName>
    </recommendedName>
</protein>
<gene>
    <name evidence="2" type="ORF">X474_23450</name>
</gene>
<dbReference type="InParanoid" id="A0A0D2HLZ2"/>
<accession>A0A0D2HLZ2</accession>